<keyword evidence="1" id="KW-0812">Transmembrane</keyword>
<organism evidence="2 3">
    <name type="scientific">Borrelia turcica IST7</name>
    <dbReference type="NCBI Taxonomy" id="1104446"/>
    <lineage>
        <taxon>Bacteria</taxon>
        <taxon>Pseudomonadati</taxon>
        <taxon>Spirochaetota</taxon>
        <taxon>Spirochaetia</taxon>
        <taxon>Spirochaetales</taxon>
        <taxon>Borreliaceae</taxon>
        <taxon>Borrelia</taxon>
    </lineage>
</organism>
<proteinExistence type="predicted"/>
<evidence type="ECO:0000313" key="2">
    <source>
        <dbReference type="EMBL" id="AYE36837.1"/>
    </source>
</evidence>
<keyword evidence="1" id="KW-0472">Membrane</keyword>
<dbReference type="RefSeq" id="WP_120104756.1">
    <property type="nucleotide sequence ID" value="NZ_CP028885.1"/>
</dbReference>
<dbReference type="KEGG" id="btur:DB313_04885"/>
<geneLocation type="plasmid" evidence="2 3">
    <name>lp129</name>
</geneLocation>
<protein>
    <submittedName>
        <fullName evidence="2">Uncharacterized protein</fullName>
    </submittedName>
</protein>
<gene>
    <name evidence="2" type="ORF">DB313_04885</name>
</gene>
<evidence type="ECO:0000256" key="1">
    <source>
        <dbReference type="SAM" id="Phobius"/>
    </source>
</evidence>
<keyword evidence="3" id="KW-1185">Reference proteome</keyword>
<name>A0A386PPS6_9SPIR</name>
<keyword evidence="1" id="KW-1133">Transmembrane helix</keyword>
<accession>A0A386PPS6</accession>
<dbReference type="EMBL" id="CP028885">
    <property type="protein sequence ID" value="AYE36837.1"/>
    <property type="molecule type" value="Genomic_DNA"/>
</dbReference>
<sequence length="102" mass="11885">MTNFLIKTVFLLFMMSCGLISDFHEKLTKTTKKPESELNKIKDDTNSLTTKALDDKTQEYDYGGGYYGGSKDKKAYNKWYYDNYKKHGKKIGGSGRRGRRRY</sequence>
<dbReference type="AlphaFoldDB" id="A0A386PPS6"/>
<keyword evidence="2" id="KW-0614">Plasmid</keyword>
<feature type="transmembrane region" description="Helical" evidence="1">
    <location>
        <begin position="6"/>
        <end position="23"/>
    </location>
</feature>
<evidence type="ECO:0000313" key="3">
    <source>
        <dbReference type="Proteomes" id="UP000275571"/>
    </source>
</evidence>
<reference evidence="2 3" key="1">
    <citation type="journal article" date="2018" name="Infect. Genet. Evol.">
        <title>Genome-wide analysis of Borrelia turcica and 'Candidatus Borrelia tachyglossi' shows relapsing fever-like genomes with unique genomic links to Lyme disease Borrelia.</title>
        <authorList>
            <person name="Gofton A.W."/>
            <person name="Margos G."/>
            <person name="Fingerle V."/>
            <person name="Hepner S."/>
            <person name="Loh S.M."/>
            <person name="Ryan U."/>
            <person name="Irwin P."/>
            <person name="Oskam C.L."/>
        </authorList>
    </citation>
    <scope>NUCLEOTIDE SEQUENCE [LARGE SCALE GENOMIC DNA]</scope>
    <source>
        <strain evidence="2 3">IST7</strain>
        <plasmid evidence="2">lp129</plasmid>
    </source>
</reference>
<dbReference type="Proteomes" id="UP000275571">
    <property type="component" value="Plasmid lp129"/>
</dbReference>